<dbReference type="InterPro" id="IPR015421">
    <property type="entry name" value="PyrdxlP-dep_Trfase_major"/>
</dbReference>
<evidence type="ECO:0000256" key="5">
    <source>
        <dbReference type="RuleBase" id="RU362118"/>
    </source>
</evidence>
<dbReference type="Pfam" id="PF01053">
    <property type="entry name" value="Cys_Met_Meta_PP"/>
    <property type="match status" value="1"/>
</dbReference>
<name>A0ABR7FYJ6_9FIRM</name>
<dbReference type="InterPro" id="IPR015424">
    <property type="entry name" value="PyrdxlP-dep_Trfase"/>
</dbReference>
<dbReference type="SUPFAM" id="SSF53383">
    <property type="entry name" value="PLP-dependent transferases"/>
    <property type="match status" value="1"/>
</dbReference>
<protein>
    <submittedName>
        <fullName evidence="6">O-acetylhomoserine aminocarboxypropyltransferase/cysteine synthase</fullName>
    </submittedName>
</protein>
<accession>A0ABR7FYJ6</accession>
<comment type="similarity">
    <text evidence="2 5">Belongs to the trans-sulfuration enzymes family.</text>
</comment>
<evidence type="ECO:0000256" key="2">
    <source>
        <dbReference type="ARBA" id="ARBA00009077"/>
    </source>
</evidence>
<dbReference type="InterPro" id="IPR006235">
    <property type="entry name" value="OAc-hSer/O-AcSer_sulfhydrylase"/>
</dbReference>
<dbReference type="InterPro" id="IPR015422">
    <property type="entry name" value="PyrdxlP-dep_Trfase_small"/>
</dbReference>
<evidence type="ECO:0000313" key="6">
    <source>
        <dbReference type="EMBL" id="MBC5680270.1"/>
    </source>
</evidence>
<evidence type="ECO:0000256" key="4">
    <source>
        <dbReference type="ARBA" id="ARBA00022898"/>
    </source>
</evidence>
<evidence type="ECO:0000256" key="3">
    <source>
        <dbReference type="ARBA" id="ARBA00022679"/>
    </source>
</evidence>
<dbReference type="PANTHER" id="PTHR43797">
    <property type="entry name" value="HOMOCYSTEINE/CYSTEINE SYNTHASE"/>
    <property type="match status" value="1"/>
</dbReference>
<keyword evidence="4 5" id="KW-0663">Pyridoxal phosphate</keyword>
<dbReference type="PIRSF" id="PIRSF001434">
    <property type="entry name" value="CGS"/>
    <property type="match status" value="1"/>
</dbReference>
<evidence type="ECO:0000313" key="7">
    <source>
        <dbReference type="Proteomes" id="UP000628463"/>
    </source>
</evidence>
<dbReference type="PANTHER" id="PTHR43797:SF2">
    <property type="entry name" value="HOMOCYSTEINE_CYSTEINE SYNTHASE"/>
    <property type="match status" value="1"/>
</dbReference>
<gene>
    <name evidence="6" type="ORF">H8S01_04740</name>
</gene>
<dbReference type="Gene3D" id="3.90.1150.10">
    <property type="entry name" value="Aspartate Aminotransferase, domain 1"/>
    <property type="match status" value="1"/>
</dbReference>
<comment type="cofactor">
    <cofactor evidence="1 5">
        <name>pyridoxal 5'-phosphate</name>
        <dbReference type="ChEBI" id="CHEBI:597326"/>
    </cofactor>
</comment>
<dbReference type="Gene3D" id="3.40.640.10">
    <property type="entry name" value="Type I PLP-dependent aspartate aminotransferase-like (Major domain)"/>
    <property type="match status" value="1"/>
</dbReference>
<comment type="caution">
    <text evidence="6">The sequence shown here is derived from an EMBL/GenBank/DDBJ whole genome shotgun (WGS) entry which is preliminary data.</text>
</comment>
<reference evidence="6 7" key="1">
    <citation type="submission" date="2020-08" db="EMBL/GenBank/DDBJ databases">
        <title>Genome public.</title>
        <authorList>
            <person name="Liu C."/>
            <person name="Sun Q."/>
        </authorList>
    </citation>
    <scope>NUCLEOTIDE SEQUENCE [LARGE SCALE GENOMIC DNA]</scope>
    <source>
        <strain evidence="6 7">NSJ-43</strain>
    </source>
</reference>
<sequence>MKFNTALLHGDFRGDKATGATLTPVYQSSAFEHESAEELEKIFNNRAPGFSYTRISNPTIDAFEKRMTALEGGVASVACASGMAALYNAFCNILCAGDEIVSSASLYGGSIDLFRDLESFGIKTRYVENNNLEEFRAATNEHTRLYFAETIGNPRLDVTDIKKLAELAHSFDIPLIMDNTVATAYLVKPLSLGADIVVNSTSKYINANSSAISGVITDGGKFKWDTEKYPGMKDFKKFGPFAYTAKLRNGLFRNTGACLSPQNAFYNSIGMETLGLRMERVCDNAKTLAQFFATEYSDIEVNYPGLAGSKWHNIATEQFGDKFGGIITIRTGNKKRAFGIIDALKLPLIVSNIGDTKTLVIHPESTLNVHSTQEEKETAGVFDDLIRISVGIEDIEDLIDDFKQAIESVKDVY</sequence>
<evidence type="ECO:0000256" key="1">
    <source>
        <dbReference type="ARBA" id="ARBA00001933"/>
    </source>
</evidence>
<keyword evidence="3" id="KW-0808">Transferase</keyword>
<dbReference type="EMBL" id="JACOPD010000003">
    <property type="protein sequence ID" value="MBC5680270.1"/>
    <property type="molecule type" value="Genomic_DNA"/>
</dbReference>
<dbReference type="RefSeq" id="WP_186836373.1">
    <property type="nucleotide sequence ID" value="NZ_JACOPD010000003.1"/>
</dbReference>
<dbReference type="InterPro" id="IPR000277">
    <property type="entry name" value="Cys/Met-Metab_PyrdxlP-dep_enz"/>
</dbReference>
<dbReference type="Proteomes" id="UP000628463">
    <property type="component" value="Unassembled WGS sequence"/>
</dbReference>
<dbReference type="CDD" id="cd00614">
    <property type="entry name" value="CGS_like"/>
    <property type="match status" value="1"/>
</dbReference>
<proteinExistence type="inferred from homology"/>
<organism evidence="6 7">
    <name type="scientific">Lachnospira hominis</name>
    <name type="common">ex Liu et al. 2021</name>
    <dbReference type="NCBI Taxonomy" id="2763051"/>
    <lineage>
        <taxon>Bacteria</taxon>
        <taxon>Bacillati</taxon>
        <taxon>Bacillota</taxon>
        <taxon>Clostridia</taxon>
        <taxon>Lachnospirales</taxon>
        <taxon>Lachnospiraceae</taxon>
        <taxon>Lachnospira</taxon>
    </lineage>
</organism>
<keyword evidence="7" id="KW-1185">Reference proteome</keyword>